<dbReference type="InterPro" id="IPR003660">
    <property type="entry name" value="HAMP_dom"/>
</dbReference>
<keyword evidence="7 14" id="KW-0418">Kinase</keyword>
<dbReference type="SMART" id="SM00388">
    <property type="entry name" value="HisKA"/>
    <property type="match status" value="1"/>
</dbReference>
<dbReference type="InterPro" id="IPR003594">
    <property type="entry name" value="HATPase_dom"/>
</dbReference>
<dbReference type="CDD" id="cd00082">
    <property type="entry name" value="HisKA"/>
    <property type="match status" value="1"/>
</dbReference>
<comment type="subcellular location">
    <subcellularLocation>
        <location evidence="2">Cell membrane</location>
    </subcellularLocation>
</comment>
<dbReference type="InterPro" id="IPR004358">
    <property type="entry name" value="Sig_transdc_His_kin-like_C"/>
</dbReference>
<accession>A0ABY4N0Z0</accession>
<dbReference type="InterPro" id="IPR050428">
    <property type="entry name" value="TCS_sensor_his_kinase"/>
</dbReference>
<dbReference type="Pfam" id="PF00512">
    <property type="entry name" value="HisKA"/>
    <property type="match status" value="1"/>
</dbReference>
<evidence type="ECO:0000256" key="5">
    <source>
        <dbReference type="ARBA" id="ARBA00022679"/>
    </source>
</evidence>
<dbReference type="PANTHER" id="PTHR45436:SF5">
    <property type="entry name" value="SENSOR HISTIDINE KINASE TRCS"/>
    <property type="match status" value="1"/>
</dbReference>
<feature type="transmembrane region" description="Helical" evidence="11">
    <location>
        <begin position="162"/>
        <end position="181"/>
    </location>
</feature>
<evidence type="ECO:0000256" key="6">
    <source>
        <dbReference type="ARBA" id="ARBA00022692"/>
    </source>
</evidence>
<evidence type="ECO:0000259" key="13">
    <source>
        <dbReference type="PROSITE" id="PS50885"/>
    </source>
</evidence>
<dbReference type="InterPro" id="IPR036097">
    <property type="entry name" value="HisK_dim/P_sf"/>
</dbReference>
<dbReference type="InterPro" id="IPR003661">
    <property type="entry name" value="HisK_dim/P_dom"/>
</dbReference>
<sequence>MRRRVLIPSVLLGLITVIVILVTAGHGIAVTRTHEATLQRMAAMNEIVSRAEVAVTSGETGQLQGYLDRFAETYGDAVAVIDGRGAVLADSGGLDTHRGDVTALALSAGRSVPRLTIPTIRPWSDATALLAAPFEGLPGVTAGAVVVETNLVEARTDVTTSWALITLIGFVLLGVLLLALYRWTNWILRPVHALDRATHAIEEHRAVTLPERSGPPELRRLARSFARMAGSVEDALEQQRGFVAEASHQLRNPLAAIRLRIDGLPPSEETRAVDGDLDRLEHIVDRMLVLANAEHRATAAASGGAPTSMTQQLDLTDRANAAEVVAAAHAPDGLRIRAIAGERVPVLGAFGDLVEITEILLENAAKYAGEAATVTVSLRDEAGSTVLEVGDDGPGLDADDLAQVGNRFWRSDRHRGLPGTGLGLTIVRQLALAHDGDMRVSRSVAGGLLVRVEVVPQ</sequence>
<proteinExistence type="predicted"/>
<dbReference type="Gene3D" id="1.10.287.130">
    <property type="match status" value="1"/>
</dbReference>
<evidence type="ECO:0000256" key="8">
    <source>
        <dbReference type="ARBA" id="ARBA00022989"/>
    </source>
</evidence>
<feature type="domain" description="HAMP" evidence="13">
    <location>
        <begin position="185"/>
        <end position="237"/>
    </location>
</feature>
<dbReference type="Gene3D" id="6.10.340.10">
    <property type="match status" value="1"/>
</dbReference>
<dbReference type="Pfam" id="PF02518">
    <property type="entry name" value="HATPase_c"/>
    <property type="match status" value="1"/>
</dbReference>
<evidence type="ECO:0000256" key="10">
    <source>
        <dbReference type="ARBA" id="ARBA00023136"/>
    </source>
</evidence>
<comment type="catalytic activity">
    <reaction evidence="1">
        <text>ATP + protein L-histidine = ADP + protein N-phospho-L-histidine.</text>
        <dbReference type="EC" id="2.7.13.3"/>
    </reaction>
</comment>
<dbReference type="SUPFAM" id="SSF47384">
    <property type="entry name" value="Homodimeric domain of signal transducing histidine kinase"/>
    <property type="match status" value="1"/>
</dbReference>
<evidence type="ECO:0000256" key="2">
    <source>
        <dbReference type="ARBA" id="ARBA00004236"/>
    </source>
</evidence>
<dbReference type="PROSITE" id="PS50109">
    <property type="entry name" value="HIS_KIN"/>
    <property type="match status" value="1"/>
</dbReference>
<keyword evidence="4" id="KW-0597">Phosphoprotein</keyword>
<name>A0ABY4N0Z0_9MICO</name>
<dbReference type="CDD" id="cd06225">
    <property type="entry name" value="HAMP"/>
    <property type="match status" value="1"/>
</dbReference>
<reference evidence="14" key="1">
    <citation type="submission" date="2022-05" db="EMBL/GenBank/DDBJ databases">
        <title>Complete genome sequence of toluene-degrading Gulosibacter sediminis strain ACHW.36C.</title>
        <authorList>
            <person name="Wai A.C."/>
            <person name="Lai G.K."/>
            <person name="Griffin S.D."/>
            <person name="Leung F.C."/>
        </authorList>
    </citation>
    <scope>NUCLEOTIDE SEQUENCE [LARGE SCALE GENOMIC DNA]</scope>
    <source>
        <strain evidence="14">ACHW.36C</strain>
    </source>
</reference>
<dbReference type="InterPro" id="IPR036890">
    <property type="entry name" value="HATPase_C_sf"/>
</dbReference>
<dbReference type="SUPFAM" id="SSF55874">
    <property type="entry name" value="ATPase domain of HSP90 chaperone/DNA topoisomerase II/histidine kinase"/>
    <property type="match status" value="1"/>
</dbReference>
<dbReference type="SMART" id="SM00387">
    <property type="entry name" value="HATPase_c"/>
    <property type="match status" value="1"/>
</dbReference>
<dbReference type="PANTHER" id="PTHR45436">
    <property type="entry name" value="SENSOR HISTIDINE KINASE YKOH"/>
    <property type="match status" value="1"/>
</dbReference>
<dbReference type="GO" id="GO:0016301">
    <property type="term" value="F:kinase activity"/>
    <property type="evidence" value="ECO:0007669"/>
    <property type="project" value="UniProtKB-KW"/>
</dbReference>
<evidence type="ECO:0000256" key="1">
    <source>
        <dbReference type="ARBA" id="ARBA00000085"/>
    </source>
</evidence>
<dbReference type="CDD" id="cd00075">
    <property type="entry name" value="HATPase"/>
    <property type="match status" value="1"/>
</dbReference>
<evidence type="ECO:0000256" key="9">
    <source>
        <dbReference type="ARBA" id="ARBA00023012"/>
    </source>
</evidence>
<gene>
    <name evidence="14" type="ORF">M3M28_04420</name>
</gene>
<keyword evidence="9" id="KW-0902">Two-component regulatory system</keyword>
<dbReference type="Pfam" id="PF00672">
    <property type="entry name" value="HAMP"/>
    <property type="match status" value="1"/>
</dbReference>
<evidence type="ECO:0000256" key="4">
    <source>
        <dbReference type="ARBA" id="ARBA00022553"/>
    </source>
</evidence>
<dbReference type="EC" id="2.7.13.3" evidence="3"/>
<dbReference type="PRINTS" id="PR00344">
    <property type="entry name" value="BCTRLSENSOR"/>
</dbReference>
<dbReference type="InterPro" id="IPR005467">
    <property type="entry name" value="His_kinase_dom"/>
</dbReference>
<evidence type="ECO:0000256" key="11">
    <source>
        <dbReference type="SAM" id="Phobius"/>
    </source>
</evidence>
<dbReference type="Gene3D" id="3.30.565.10">
    <property type="entry name" value="Histidine kinase-like ATPase, C-terminal domain"/>
    <property type="match status" value="1"/>
</dbReference>
<organism evidence="14">
    <name type="scientific">Gulosibacter sediminis</name>
    <dbReference type="NCBI Taxonomy" id="1729695"/>
    <lineage>
        <taxon>Bacteria</taxon>
        <taxon>Bacillati</taxon>
        <taxon>Actinomycetota</taxon>
        <taxon>Actinomycetes</taxon>
        <taxon>Micrococcales</taxon>
        <taxon>Microbacteriaceae</taxon>
        <taxon>Gulosibacter</taxon>
    </lineage>
</organism>
<evidence type="ECO:0000256" key="7">
    <source>
        <dbReference type="ARBA" id="ARBA00022777"/>
    </source>
</evidence>
<evidence type="ECO:0000313" key="14">
    <source>
        <dbReference type="EMBL" id="UQN15704.1"/>
    </source>
</evidence>
<evidence type="ECO:0000256" key="3">
    <source>
        <dbReference type="ARBA" id="ARBA00012438"/>
    </source>
</evidence>
<keyword evidence="8 11" id="KW-1133">Transmembrane helix</keyword>
<keyword evidence="6 11" id="KW-0812">Transmembrane</keyword>
<feature type="domain" description="Histidine kinase" evidence="12">
    <location>
        <begin position="245"/>
        <end position="457"/>
    </location>
</feature>
<dbReference type="EMBL" id="CP097160">
    <property type="protein sequence ID" value="UQN15704.1"/>
    <property type="molecule type" value="Genomic_DNA"/>
</dbReference>
<dbReference type="SMART" id="SM00304">
    <property type="entry name" value="HAMP"/>
    <property type="match status" value="1"/>
</dbReference>
<keyword evidence="10 11" id="KW-0472">Membrane</keyword>
<evidence type="ECO:0000259" key="12">
    <source>
        <dbReference type="PROSITE" id="PS50109"/>
    </source>
</evidence>
<protein>
    <recommendedName>
        <fullName evidence="3">histidine kinase</fullName>
        <ecNumber evidence="3">2.7.13.3</ecNumber>
    </recommendedName>
</protein>
<keyword evidence="5" id="KW-0808">Transferase</keyword>
<dbReference type="PROSITE" id="PS50885">
    <property type="entry name" value="HAMP"/>
    <property type="match status" value="1"/>
</dbReference>